<organism evidence="1 2">
    <name type="scientific">Caenorhabditis japonica</name>
    <dbReference type="NCBI Taxonomy" id="281687"/>
    <lineage>
        <taxon>Eukaryota</taxon>
        <taxon>Metazoa</taxon>
        <taxon>Ecdysozoa</taxon>
        <taxon>Nematoda</taxon>
        <taxon>Chromadorea</taxon>
        <taxon>Rhabditida</taxon>
        <taxon>Rhabditina</taxon>
        <taxon>Rhabditomorpha</taxon>
        <taxon>Rhabditoidea</taxon>
        <taxon>Rhabditidae</taxon>
        <taxon>Peloderinae</taxon>
        <taxon>Caenorhabditis</taxon>
    </lineage>
</organism>
<evidence type="ECO:0000313" key="2">
    <source>
        <dbReference type="Proteomes" id="UP000005237"/>
    </source>
</evidence>
<reference evidence="2" key="1">
    <citation type="submission" date="2010-08" db="EMBL/GenBank/DDBJ databases">
        <authorList>
            <consortium name="Caenorhabditis japonica Sequencing Consortium"/>
            <person name="Wilson R.K."/>
        </authorList>
    </citation>
    <scope>NUCLEOTIDE SEQUENCE [LARGE SCALE GENOMIC DNA]</scope>
    <source>
        <strain evidence="2">DF5081</strain>
    </source>
</reference>
<proteinExistence type="predicted"/>
<evidence type="ECO:0000313" key="1">
    <source>
        <dbReference type="EnsemblMetazoa" id="CJA31323b.1"/>
    </source>
</evidence>
<dbReference type="Proteomes" id="UP000005237">
    <property type="component" value="Unassembled WGS sequence"/>
</dbReference>
<reference evidence="1" key="2">
    <citation type="submission" date="2022-06" db="UniProtKB">
        <authorList>
            <consortium name="EnsemblMetazoa"/>
        </authorList>
    </citation>
    <scope>IDENTIFICATION</scope>
    <source>
        <strain evidence="1">DF5081</strain>
    </source>
</reference>
<accession>A0A8R1EDA2</accession>
<keyword evidence="2" id="KW-1185">Reference proteome</keyword>
<protein>
    <submittedName>
        <fullName evidence="1">Uncharacterized protein</fullName>
    </submittedName>
</protein>
<dbReference type="AlphaFoldDB" id="A0A8R1EDA2"/>
<name>A0A8R1EDA2_CAEJA</name>
<dbReference type="EnsemblMetazoa" id="CJA31323b.1">
    <property type="protein sequence ID" value="CJA31323b.1"/>
    <property type="gene ID" value="WBGene00207170"/>
</dbReference>
<sequence>MAVSSGPDYLDTNSENLVVVDYSADHQPFDYRFANSFGYSNWIIITEAPIKIAPPSIEEIITISPESIIIPSIKPVH</sequence>